<dbReference type="Pfam" id="PF00098">
    <property type="entry name" value="zf-CCHC"/>
    <property type="match status" value="1"/>
</dbReference>
<keyword evidence="1" id="KW-0863">Zinc-finger</keyword>
<evidence type="ECO:0000313" key="5">
    <source>
        <dbReference type="RefSeq" id="XP_020081524.1"/>
    </source>
</evidence>
<dbReference type="Gene3D" id="4.10.60.10">
    <property type="entry name" value="Zinc finger, CCHC-type"/>
    <property type="match status" value="1"/>
</dbReference>
<dbReference type="InterPro" id="IPR001878">
    <property type="entry name" value="Znf_CCHC"/>
</dbReference>
<keyword evidence="1" id="KW-0479">Metal-binding</keyword>
<feature type="domain" description="CCHC-type" evidence="3">
    <location>
        <begin position="224"/>
        <end position="240"/>
    </location>
</feature>
<evidence type="ECO:0000259" key="3">
    <source>
        <dbReference type="PROSITE" id="PS50158"/>
    </source>
</evidence>
<dbReference type="InterPro" id="IPR036875">
    <property type="entry name" value="Znf_CCHC_sf"/>
</dbReference>
<dbReference type="AlphaFoldDB" id="A0A6P5EDK7"/>
<dbReference type="SMART" id="SM00343">
    <property type="entry name" value="ZnF_C2HC"/>
    <property type="match status" value="2"/>
</dbReference>
<keyword evidence="1" id="KW-0862">Zinc</keyword>
<dbReference type="GeneID" id="109705190"/>
<name>A0A6P5EDK7_ANACO</name>
<dbReference type="Proteomes" id="UP000515123">
    <property type="component" value="Unplaced"/>
</dbReference>
<feature type="region of interest" description="Disordered" evidence="2">
    <location>
        <begin position="1"/>
        <end position="39"/>
    </location>
</feature>
<organism evidence="4 5">
    <name type="scientific">Ananas comosus</name>
    <name type="common">Pineapple</name>
    <name type="synonym">Ananas ananas</name>
    <dbReference type="NCBI Taxonomy" id="4615"/>
    <lineage>
        <taxon>Eukaryota</taxon>
        <taxon>Viridiplantae</taxon>
        <taxon>Streptophyta</taxon>
        <taxon>Embryophyta</taxon>
        <taxon>Tracheophyta</taxon>
        <taxon>Spermatophyta</taxon>
        <taxon>Magnoliopsida</taxon>
        <taxon>Liliopsida</taxon>
        <taxon>Poales</taxon>
        <taxon>Bromeliaceae</taxon>
        <taxon>Bromelioideae</taxon>
        <taxon>Ananas</taxon>
    </lineage>
</organism>
<accession>A0A6P5EDK7</accession>
<reference evidence="4" key="1">
    <citation type="journal article" date="2015" name="Nat. Genet.">
        <title>The pineapple genome and the evolution of CAM photosynthesis.</title>
        <authorList>
            <person name="Ming R."/>
            <person name="VanBuren R."/>
            <person name="Wai C.M."/>
            <person name="Tang H."/>
            <person name="Schatz M.C."/>
            <person name="Bowers J.E."/>
            <person name="Lyons E."/>
            <person name="Wang M.L."/>
            <person name="Chen J."/>
            <person name="Biggers E."/>
            <person name="Zhang J."/>
            <person name="Huang L."/>
            <person name="Zhang L."/>
            <person name="Miao W."/>
            <person name="Zhang J."/>
            <person name="Ye Z."/>
            <person name="Miao C."/>
            <person name="Lin Z."/>
            <person name="Wang H."/>
            <person name="Zhou H."/>
            <person name="Yim W.C."/>
            <person name="Priest H.D."/>
            <person name="Zheng C."/>
            <person name="Woodhouse M."/>
            <person name="Edger P.P."/>
            <person name="Guyot R."/>
            <person name="Guo H.B."/>
            <person name="Guo H."/>
            <person name="Zheng G."/>
            <person name="Singh R."/>
            <person name="Sharma A."/>
            <person name="Min X."/>
            <person name="Zheng Y."/>
            <person name="Lee H."/>
            <person name="Gurtowski J."/>
            <person name="Sedlazeck F.J."/>
            <person name="Harkess A."/>
            <person name="McKain M.R."/>
            <person name="Liao Z."/>
            <person name="Fang J."/>
            <person name="Liu J."/>
            <person name="Zhang X."/>
            <person name="Zhang Q."/>
            <person name="Hu W."/>
            <person name="Qin Y."/>
            <person name="Wang K."/>
            <person name="Chen L.Y."/>
            <person name="Shirley N."/>
            <person name="Lin Y.R."/>
            <person name="Liu L.Y."/>
            <person name="Hernandez A.G."/>
            <person name="Wright C.L."/>
            <person name="Bulone V."/>
            <person name="Tuskan G.A."/>
            <person name="Heath K."/>
            <person name="Zee F."/>
            <person name="Moore P.H."/>
            <person name="Sunkar R."/>
            <person name="Leebens-Mack J.H."/>
            <person name="Mockler T."/>
            <person name="Bennetzen J.L."/>
            <person name="Freeling M."/>
            <person name="Sankoff D."/>
            <person name="Paterson A.H."/>
            <person name="Zhu X."/>
            <person name="Yang X."/>
            <person name="Smith J.A."/>
            <person name="Cushman J.C."/>
            <person name="Paull R.E."/>
            <person name="Yu Q."/>
        </authorList>
    </citation>
    <scope>NUCLEOTIDE SEQUENCE [LARGE SCALE GENOMIC DNA]</scope>
    <source>
        <strain evidence="4">cv. F153</strain>
    </source>
</reference>
<dbReference type="GO" id="GO:0003676">
    <property type="term" value="F:nucleic acid binding"/>
    <property type="evidence" value="ECO:0007669"/>
    <property type="project" value="InterPro"/>
</dbReference>
<proteinExistence type="predicted"/>
<evidence type="ECO:0000313" key="4">
    <source>
        <dbReference type="Proteomes" id="UP000515123"/>
    </source>
</evidence>
<feature type="region of interest" description="Disordered" evidence="2">
    <location>
        <begin position="168"/>
        <end position="200"/>
    </location>
</feature>
<reference evidence="5" key="2">
    <citation type="submission" date="2025-08" db="UniProtKB">
        <authorList>
            <consortium name="RefSeq"/>
        </authorList>
    </citation>
    <scope>IDENTIFICATION</scope>
    <source>
        <tissue evidence="5">Leaf</tissue>
    </source>
</reference>
<gene>
    <name evidence="5" type="primary">LOC109705190</name>
</gene>
<evidence type="ECO:0000256" key="1">
    <source>
        <dbReference type="PROSITE-ProRule" id="PRU00047"/>
    </source>
</evidence>
<feature type="compositionally biased region" description="Low complexity" evidence="2">
    <location>
        <begin position="178"/>
        <end position="188"/>
    </location>
</feature>
<dbReference type="GO" id="GO:0008270">
    <property type="term" value="F:zinc ion binding"/>
    <property type="evidence" value="ECO:0007669"/>
    <property type="project" value="UniProtKB-KW"/>
</dbReference>
<feature type="region of interest" description="Disordered" evidence="2">
    <location>
        <begin position="92"/>
        <end position="111"/>
    </location>
</feature>
<dbReference type="PROSITE" id="PS50158">
    <property type="entry name" value="ZF_CCHC"/>
    <property type="match status" value="1"/>
</dbReference>
<dbReference type="SUPFAM" id="SSF57756">
    <property type="entry name" value="Retrovirus zinc finger-like domains"/>
    <property type="match status" value="1"/>
</dbReference>
<dbReference type="RefSeq" id="XP_020081524.1">
    <property type="nucleotide sequence ID" value="XM_020225935.1"/>
</dbReference>
<sequence length="328" mass="34721">MSPRRYMRRSVPAPSSEVSEQAGPPMAPEPAGPSEVQELRAQVTALTSQVERLQELLERQVAAAAATAVEGRGPPVPSARAPNAAEGVGIAAAPAAAHSPPASAPPAASGSAIPDVAAEEMERERSLTALIRLKKFNPPIFEGEKVEPLMVESWIDSMETLFEDLYTSEKDKGKKRPGGSSRGQSSSKKPPKHPRRQFESQGAVRCVICGGEHRAGNCEHRAGRCFRCGQAGHMSRQCPEGSPPVPSIASAPVPPRQFGGVTPTAVSAGPARAPRQLEATRSALSGRVFAAQVEEPAEFEAHDVMAGMICLRHIHILLHDIELGVACI</sequence>
<dbReference type="OrthoDB" id="621298at2759"/>
<evidence type="ECO:0000256" key="2">
    <source>
        <dbReference type="SAM" id="MobiDB-lite"/>
    </source>
</evidence>
<keyword evidence="4" id="KW-1185">Reference proteome</keyword>
<protein>
    <submittedName>
        <fullName evidence="5">Uncharacterized protein LOC109705190</fullName>
    </submittedName>
</protein>
<feature type="region of interest" description="Disordered" evidence="2">
    <location>
        <begin position="63"/>
        <end position="83"/>
    </location>
</feature>